<proteinExistence type="predicted"/>
<sequence>MPMNVAGLGDPSTMAAIENIARITGDDAVPGEGLWYRHRFRGGHIPFEPLTRPPSPDPVALARSPSPIPIDGGRLPSPEPMVTDNAAFIDLTQSRSQSPIPQTVLHVDSVLFRYYWGFDALTLAENNCNGPLFSEHVKAVQARMFGSDPVDSNPLWPVLLTTFSAHAFQRLASQTEWFCDDIINAWCKYLQHNSERIHLFVSTAVSSQFDKTVEELSGWSSVKAHLEGDCVYSKVFFPTNVGDNHWVLYVANMEEKTLSFFDSMRGPNPQFGGGQPAERVRNFLRALEPSFDQNGWREVVPRGVPQQFDAHNCGVYVCAYMQCFVVMKSAPAKGQRGQTFFQRRDWAGNFRTHMLRRFSEWVAV</sequence>
<accession>A0ACB8AXF8</accession>
<protein>
    <submittedName>
        <fullName evidence="1">Cysteine proteinase</fullName>
    </submittedName>
</protein>
<dbReference type="Proteomes" id="UP000790709">
    <property type="component" value="Unassembled WGS sequence"/>
</dbReference>
<comment type="caution">
    <text evidence="1">The sequence shown here is derived from an EMBL/GenBank/DDBJ whole genome shotgun (WGS) entry which is preliminary data.</text>
</comment>
<evidence type="ECO:0000313" key="1">
    <source>
        <dbReference type="EMBL" id="KAH7917248.1"/>
    </source>
</evidence>
<gene>
    <name evidence="1" type="ORF">BV22DRAFT_1135566</name>
</gene>
<name>A0ACB8AXF8_9AGAM</name>
<dbReference type="EMBL" id="MU267163">
    <property type="protein sequence ID" value="KAH7917248.1"/>
    <property type="molecule type" value="Genomic_DNA"/>
</dbReference>
<organism evidence="1 2">
    <name type="scientific">Leucogyrophana mollusca</name>
    <dbReference type="NCBI Taxonomy" id="85980"/>
    <lineage>
        <taxon>Eukaryota</taxon>
        <taxon>Fungi</taxon>
        <taxon>Dikarya</taxon>
        <taxon>Basidiomycota</taxon>
        <taxon>Agaricomycotina</taxon>
        <taxon>Agaricomycetes</taxon>
        <taxon>Agaricomycetidae</taxon>
        <taxon>Boletales</taxon>
        <taxon>Boletales incertae sedis</taxon>
        <taxon>Leucogyrophana</taxon>
    </lineage>
</organism>
<evidence type="ECO:0000313" key="2">
    <source>
        <dbReference type="Proteomes" id="UP000790709"/>
    </source>
</evidence>
<reference evidence="1" key="1">
    <citation type="journal article" date="2021" name="New Phytol.">
        <title>Evolutionary innovations through gain and loss of genes in the ectomycorrhizal Boletales.</title>
        <authorList>
            <person name="Wu G."/>
            <person name="Miyauchi S."/>
            <person name="Morin E."/>
            <person name="Kuo A."/>
            <person name="Drula E."/>
            <person name="Varga T."/>
            <person name="Kohler A."/>
            <person name="Feng B."/>
            <person name="Cao Y."/>
            <person name="Lipzen A."/>
            <person name="Daum C."/>
            <person name="Hundley H."/>
            <person name="Pangilinan J."/>
            <person name="Johnson J."/>
            <person name="Barry K."/>
            <person name="LaButti K."/>
            <person name="Ng V."/>
            <person name="Ahrendt S."/>
            <person name="Min B."/>
            <person name="Choi I.G."/>
            <person name="Park H."/>
            <person name="Plett J.M."/>
            <person name="Magnuson J."/>
            <person name="Spatafora J.W."/>
            <person name="Nagy L.G."/>
            <person name="Henrissat B."/>
            <person name="Grigoriev I.V."/>
            <person name="Yang Z.L."/>
            <person name="Xu J."/>
            <person name="Martin F.M."/>
        </authorList>
    </citation>
    <scope>NUCLEOTIDE SEQUENCE</scope>
    <source>
        <strain evidence="1">KUC20120723A-06</strain>
    </source>
</reference>
<keyword evidence="2" id="KW-1185">Reference proteome</keyword>